<dbReference type="UniPathway" id="UPA00068">
    <property type="reaction ID" value="UER00108"/>
</dbReference>
<keyword evidence="3 7" id="KW-0028">Amino-acid biosynthesis</keyword>
<dbReference type="EC" id="1.2.1.38" evidence="7"/>
<dbReference type="PROSITE" id="PS01224">
    <property type="entry name" value="ARGC"/>
    <property type="match status" value="1"/>
</dbReference>
<dbReference type="HAMAP" id="MF_00150">
    <property type="entry name" value="ArgC_type1"/>
    <property type="match status" value="1"/>
</dbReference>
<reference evidence="10 11" key="1">
    <citation type="submission" date="2016-10" db="EMBL/GenBank/DDBJ databases">
        <title>Complete Genome Sequence of Peptococcaceae strain DCMF.</title>
        <authorList>
            <person name="Edwards R.J."/>
            <person name="Holland S.I."/>
            <person name="Deshpande N.P."/>
            <person name="Wong Y.K."/>
            <person name="Ertan H."/>
            <person name="Manefield M."/>
            <person name="Russell T.L."/>
            <person name="Lee M.J."/>
        </authorList>
    </citation>
    <scope>NUCLEOTIDE SEQUENCE [LARGE SCALE GENOMIC DNA]</scope>
    <source>
        <strain evidence="10 11">DCMF</strain>
    </source>
</reference>
<feature type="active site" evidence="7 8">
    <location>
        <position position="150"/>
    </location>
</feature>
<evidence type="ECO:0000256" key="7">
    <source>
        <dbReference type="HAMAP-Rule" id="MF_00150"/>
    </source>
</evidence>
<dbReference type="CDD" id="cd17895">
    <property type="entry name" value="AGPR_1_N"/>
    <property type="match status" value="1"/>
</dbReference>
<dbReference type="InterPro" id="IPR050085">
    <property type="entry name" value="AGPR"/>
</dbReference>
<dbReference type="Gene3D" id="3.30.360.10">
    <property type="entry name" value="Dihydrodipicolinate Reductase, domain 2"/>
    <property type="match status" value="1"/>
</dbReference>
<comment type="catalytic activity">
    <reaction evidence="6 7">
        <text>N-acetyl-L-glutamate 5-semialdehyde + phosphate + NADP(+) = N-acetyl-L-glutamyl 5-phosphate + NADPH + H(+)</text>
        <dbReference type="Rhea" id="RHEA:21588"/>
        <dbReference type="ChEBI" id="CHEBI:15378"/>
        <dbReference type="ChEBI" id="CHEBI:29123"/>
        <dbReference type="ChEBI" id="CHEBI:43474"/>
        <dbReference type="ChEBI" id="CHEBI:57783"/>
        <dbReference type="ChEBI" id="CHEBI:57936"/>
        <dbReference type="ChEBI" id="CHEBI:58349"/>
        <dbReference type="EC" id="1.2.1.38"/>
    </reaction>
</comment>
<comment type="pathway">
    <text evidence="1 7">Amino-acid biosynthesis; L-arginine biosynthesis; N(2)-acetyl-L-ornithine from L-glutamate: step 3/4.</text>
</comment>
<name>A0A3G1KYE6_FORW1</name>
<evidence type="ECO:0000256" key="3">
    <source>
        <dbReference type="ARBA" id="ARBA00022605"/>
    </source>
</evidence>
<dbReference type="Pfam" id="PF01118">
    <property type="entry name" value="Semialdhyde_dh"/>
    <property type="match status" value="1"/>
</dbReference>
<dbReference type="CDD" id="cd23934">
    <property type="entry name" value="AGPR_1_C"/>
    <property type="match status" value="1"/>
</dbReference>
<dbReference type="KEGG" id="fwa:DCMF_22980"/>
<comment type="subcellular location">
    <subcellularLocation>
        <location evidence="7">Cytoplasm</location>
    </subcellularLocation>
</comment>
<dbReference type="Gene3D" id="3.40.50.720">
    <property type="entry name" value="NAD(P)-binding Rossmann-like Domain"/>
    <property type="match status" value="1"/>
</dbReference>
<gene>
    <name evidence="7" type="primary">argC</name>
    <name evidence="10" type="ORF">DCMF_22980</name>
</gene>
<evidence type="ECO:0000259" key="9">
    <source>
        <dbReference type="SMART" id="SM00859"/>
    </source>
</evidence>
<organism evidence="10 11">
    <name type="scientific">Formimonas warabiya</name>
    <dbReference type="NCBI Taxonomy" id="1761012"/>
    <lineage>
        <taxon>Bacteria</taxon>
        <taxon>Bacillati</taxon>
        <taxon>Bacillota</taxon>
        <taxon>Clostridia</taxon>
        <taxon>Eubacteriales</taxon>
        <taxon>Peptococcaceae</taxon>
        <taxon>Candidatus Formimonas</taxon>
    </lineage>
</organism>
<dbReference type="GO" id="GO:0003942">
    <property type="term" value="F:N-acetyl-gamma-glutamyl-phosphate reductase activity"/>
    <property type="evidence" value="ECO:0007669"/>
    <property type="project" value="UniProtKB-UniRule"/>
</dbReference>
<comment type="similarity">
    <text evidence="7">Belongs to the NAGSA dehydrogenase family. Type 1 subfamily.</text>
</comment>
<sequence>MVKVSIIGATGYAGVELVRLLALHSEVELMFLTSQTYSGQKIQDVYPHLRGFVDKELREQNIEEIAEGSDLVFLALPHGHAVAVAEKVLKMGKKVIDLGADLRFRDTKTYEAWYKVSHENPVLSRDAVYGLPEINRNRIKEAQAVGNPGCYPTSAVLALYPLIRQNIVDVKTIIIDSKSGVSGAGRGLVLGSLYPECAESVKAYNVGKHRHTPEIEQILSELAGTDVTVSFTPHLIPMTRGILSTVYAGLTCAAKDIDIEGLYRTCYRDEYFVRVQPKGVWPQTKWVTGTNFCDIGVDIDARTNRVVVTAVIDNLVKGAAGQAVQNMNLMFGIPEKTGLDLVPLYP</sequence>
<dbReference type="Pfam" id="PF22698">
    <property type="entry name" value="Semialdhyde_dhC_1"/>
    <property type="match status" value="1"/>
</dbReference>
<dbReference type="AlphaFoldDB" id="A0A3G1KYE6"/>
<evidence type="ECO:0000256" key="8">
    <source>
        <dbReference type="PROSITE-ProRule" id="PRU10010"/>
    </source>
</evidence>
<dbReference type="GO" id="GO:0070401">
    <property type="term" value="F:NADP+ binding"/>
    <property type="evidence" value="ECO:0007669"/>
    <property type="project" value="InterPro"/>
</dbReference>
<evidence type="ECO:0000256" key="2">
    <source>
        <dbReference type="ARBA" id="ARBA00022571"/>
    </source>
</evidence>
<dbReference type="FunFam" id="3.30.360.10:FF:000014">
    <property type="entry name" value="N-acetyl-gamma-glutamyl-phosphate reductase"/>
    <property type="match status" value="1"/>
</dbReference>
<dbReference type="InterPro" id="IPR058924">
    <property type="entry name" value="AGPR_dimerisation_dom"/>
</dbReference>
<dbReference type="SUPFAM" id="SSF55347">
    <property type="entry name" value="Glyceraldehyde-3-phosphate dehydrogenase-like, C-terminal domain"/>
    <property type="match status" value="1"/>
</dbReference>
<dbReference type="GO" id="GO:0006526">
    <property type="term" value="P:L-arginine biosynthetic process"/>
    <property type="evidence" value="ECO:0007669"/>
    <property type="project" value="UniProtKB-UniRule"/>
</dbReference>
<dbReference type="RefSeq" id="WP_148136584.1">
    <property type="nucleotide sequence ID" value="NZ_CP017634.1"/>
</dbReference>
<dbReference type="PANTHER" id="PTHR32338">
    <property type="entry name" value="N-ACETYL-GAMMA-GLUTAMYL-PHOSPHATE REDUCTASE, CHLOROPLASTIC-RELATED-RELATED"/>
    <property type="match status" value="1"/>
</dbReference>
<comment type="function">
    <text evidence="7">Catalyzes the NADPH-dependent reduction of N-acetyl-5-glutamyl phosphate to yield N-acetyl-L-glutamate 5-semialdehyde.</text>
</comment>
<feature type="domain" description="Semialdehyde dehydrogenase NAD-binding" evidence="9">
    <location>
        <begin position="3"/>
        <end position="142"/>
    </location>
</feature>
<keyword evidence="7" id="KW-0963">Cytoplasm</keyword>
<evidence type="ECO:0000256" key="6">
    <source>
        <dbReference type="ARBA" id="ARBA00050557"/>
    </source>
</evidence>
<accession>A0A3G1KYE6</accession>
<dbReference type="InterPro" id="IPR036291">
    <property type="entry name" value="NAD(P)-bd_dom_sf"/>
</dbReference>
<dbReference type="Proteomes" id="UP000323521">
    <property type="component" value="Chromosome"/>
</dbReference>
<dbReference type="GO" id="GO:0051287">
    <property type="term" value="F:NAD binding"/>
    <property type="evidence" value="ECO:0007669"/>
    <property type="project" value="InterPro"/>
</dbReference>
<evidence type="ECO:0000256" key="5">
    <source>
        <dbReference type="ARBA" id="ARBA00023002"/>
    </source>
</evidence>
<dbReference type="NCBIfam" id="TIGR01850">
    <property type="entry name" value="argC"/>
    <property type="match status" value="1"/>
</dbReference>
<protein>
    <recommendedName>
        <fullName evidence="7">N-acetyl-gamma-glutamyl-phosphate reductase</fullName>
        <shortName evidence="7">AGPR</shortName>
        <ecNumber evidence="7">1.2.1.38</ecNumber>
    </recommendedName>
    <alternativeName>
        <fullName evidence="7">N-acetyl-glutamate semialdehyde dehydrogenase</fullName>
        <shortName evidence="7">NAGSA dehydrogenase</shortName>
    </alternativeName>
</protein>
<dbReference type="InterPro" id="IPR000534">
    <property type="entry name" value="Semialdehyde_DH_NAD-bd"/>
</dbReference>
<dbReference type="EMBL" id="CP017634">
    <property type="protein sequence ID" value="ATW27235.1"/>
    <property type="molecule type" value="Genomic_DNA"/>
</dbReference>
<dbReference type="GO" id="GO:0005737">
    <property type="term" value="C:cytoplasm"/>
    <property type="evidence" value="ECO:0007669"/>
    <property type="project" value="UniProtKB-SubCell"/>
</dbReference>
<keyword evidence="11" id="KW-1185">Reference proteome</keyword>
<dbReference type="OrthoDB" id="9801289at2"/>
<keyword evidence="4 7" id="KW-0521">NADP</keyword>
<evidence type="ECO:0000313" key="11">
    <source>
        <dbReference type="Proteomes" id="UP000323521"/>
    </source>
</evidence>
<dbReference type="InterPro" id="IPR000706">
    <property type="entry name" value="AGPR_type-1"/>
</dbReference>
<keyword evidence="5 7" id="KW-0560">Oxidoreductase</keyword>
<dbReference type="SUPFAM" id="SSF51735">
    <property type="entry name" value="NAD(P)-binding Rossmann-fold domains"/>
    <property type="match status" value="1"/>
</dbReference>
<dbReference type="InterPro" id="IPR023013">
    <property type="entry name" value="AGPR_AS"/>
</dbReference>
<keyword evidence="2 7" id="KW-0055">Arginine biosynthesis</keyword>
<evidence type="ECO:0000313" key="10">
    <source>
        <dbReference type="EMBL" id="ATW27235.1"/>
    </source>
</evidence>
<dbReference type="SMART" id="SM00859">
    <property type="entry name" value="Semialdhyde_dh"/>
    <property type="match status" value="1"/>
</dbReference>
<evidence type="ECO:0000256" key="1">
    <source>
        <dbReference type="ARBA" id="ARBA00004862"/>
    </source>
</evidence>
<dbReference type="PANTHER" id="PTHR32338:SF10">
    <property type="entry name" value="N-ACETYL-GAMMA-GLUTAMYL-PHOSPHATE REDUCTASE, CHLOROPLASTIC-RELATED"/>
    <property type="match status" value="1"/>
</dbReference>
<proteinExistence type="inferred from homology"/>
<evidence type="ECO:0000256" key="4">
    <source>
        <dbReference type="ARBA" id="ARBA00022857"/>
    </source>
</evidence>